<keyword evidence="1" id="KW-0732">Signal</keyword>
<dbReference type="AlphaFoldDB" id="A0L4C6"/>
<feature type="chain" id="PRO_5002626885" description="Lipoprotein" evidence="1">
    <location>
        <begin position="23"/>
        <end position="180"/>
    </location>
</feature>
<sequence precursor="true">MNGLKFLVLMVAVGLLSGCAMVTPQRTTGPSKVATQGWAEYTQSRAAFDEVEPFLTTVEQLQALGFDPLGEQGVLHLKVHEIEPLLREGWEVAGGLPQGVQECQAAGEGCYAYLLQAQVRKQDLGVAEDAPFRALFLVKRVPAVKEDLVVYKMWDTKPHAQLLRGRTLDGWKKLMQLARM</sequence>
<dbReference type="RefSeq" id="WP_011711991.1">
    <property type="nucleotide sequence ID" value="NC_008576.1"/>
</dbReference>
<protein>
    <recommendedName>
        <fullName evidence="4">Lipoprotein</fullName>
    </recommendedName>
</protein>
<proteinExistence type="predicted"/>
<evidence type="ECO:0008006" key="4">
    <source>
        <dbReference type="Google" id="ProtNLM"/>
    </source>
</evidence>
<gene>
    <name evidence="2" type="ordered locus">Mmc1_0292</name>
</gene>
<feature type="signal peptide" evidence="1">
    <location>
        <begin position="1"/>
        <end position="22"/>
    </location>
</feature>
<reference evidence="3" key="1">
    <citation type="journal article" date="2009" name="Appl. Environ. Microbiol.">
        <title>Complete genome sequence of the chemolithoautotrophic marine magnetotactic coccus strain MC-1.</title>
        <authorList>
            <person name="Schubbe S."/>
            <person name="Williams T.J."/>
            <person name="Xie G."/>
            <person name="Kiss H.E."/>
            <person name="Brettin T.S."/>
            <person name="Martinez D."/>
            <person name="Ross C.A."/>
            <person name="Schuler D."/>
            <person name="Cox B.L."/>
            <person name="Nealson K.H."/>
            <person name="Bazylinski D.A."/>
        </authorList>
    </citation>
    <scope>NUCLEOTIDE SEQUENCE [LARGE SCALE GENOMIC DNA]</scope>
    <source>
        <strain evidence="3">ATCC BAA-1437 / JCM 17883 / MC-1</strain>
    </source>
</reference>
<dbReference type="EMBL" id="CP000471">
    <property type="protein sequence ID" value="ABK42819.1"/>
    <property type="molecule type" value="Genomic_DNA"/>
</dbReference>
<dbReference type="Proteomes" id="UP000002586">
    <property type="component" value="Chromosome"/>
</dbReference>
<organism evidence="2 3">
    <name type="scientific">Magnetococcus marinus (strain ATCC BAA-1437 / JCM 17883 / MC-1)</name>
    <dbReference type="NCBI Taxonomy" id="156889"/>
    <lineage>
        <taxon>Bacteria</taxon>
        <taxon>Pseudomonadati</taxon>
        <taxon>Pseudomonadota</taxon>
        <taxon>Magnetococcia</taxon>
        <taxon>Magnetococcales</taxon>
        <taxon>Magnetococcaceae</taxon>
        <taxon>Magnetococcus</taxon>
    </lineage>
</organism>
<evidence type="ECO:0000256" key="1">
    <source>
        <dbReference type="SAM" id="SignalP"/>
    </source>
</evidence>
<dbReference type="KEGG" id="mgm:Mmc1_0292"/>
<dbReference type="HOGENOM" id="CLU_1494546_0_0_5"/>
<dbReference type="OrthoDB" id="6979445at2"/>
<dbReference type="PROSITE" id="PS51257">
    <property type="entry name" value="PROKAR_LIPOPROTEIN"/>
    <property type="match status" value="1"/>
</dbReference>
<evidence type="ECO:0000313" key="3">
    <source>
        <dbReference type="Proteomes" id="UP000002586"/>
    </source>
</evidence>
<evidence type="ECO:0000313" key="2">
    <source>
        <dbReference type="EMBL" id="ABK42819.1"/>
    </source>
</evidence>
<reference evidence="2 3" key="2">
    <citation type="journal article" date="2012" name="Int. J. Syst. Evol. Microbiol.">
        <title>Magnetococcus marinus gen. nov., sp. nov., a marine, magnetotactic bacterium that represents a novel lineage (Magnetococcaceae fam. nov.; Magnetococcales ord. nov.) at the base of the Alphaproteobacteria.</title>
        <authorList>
            <person name="Bazylinski D.A."/>
            <person name="Williams T.J."/>
            <person name="Lefevre C.T."/>
            <person name="Berg R.J."/>
            <person name="Zhang C.L."/>
            <person name="Bowser S.S."/>
            <person name="Dean A.J."/>
            <person name="Beveridge T.J."/>
        </authorList>
    </citation>
    <scope>NUCLEOTIDE SEQUENCE [LARGE SCALE GENOMIC DNA]</scope>
    <source>
        <strain evidence="3">ATCC BAA-1437 / JCM 17883 / MC-1</strain>
    </source>
</reference>
<name>A0L4C6_MAGMM</name>
<accession>A0L4C6</accession>
<keyword evidence="3" id="KW-1185">Reference proteome</keyword>